<dbReference type="CDD" id="cd01949">
    <property type="entry name" value="GGDEF"/>
    <property type="match status" value="1"/>
</dbReference>
<dbReference type="Proteomes" id="UP001201549">
    <property type="component" value="Unassembled WGS sequence"/>
</dbReference>
<dbReference type="Pfam" id="PF00990">
    <property type="entry name" value="GGDEF"/>
    <property type="match status" value="1"/>
</dbReference>
<dbReference type="NCBIfam" id="TIGR00229">
    <property type="entry name" value="sensory_box"/>
    <property type="match status" value="1"/>
</dbReference>
<dbReference type="EC" id="2.7.7.65" evidence="1"/>
<dbReference type="CDD" id="cd00130">
    <property type="entry name" value="PAS"/>
    <property type="match status" value="1"/>
</dbReference>
<dbReference type="NCBIfam" id="TIGR00254">
    <property type="entry name" value="GGDEF"/>
    <property type="match status" value="1"/>
</dbReference>
<reference evidence="5" key="1">
    <citation type="submission" date="2023-07" db="EMBL/GenBank/DDBJ databases">
        <title>Shewanella mangrovi sp. nov., an acetaldehyde- degrading bacterium isolated from mangrove sediment.</title>
        <authorList>
            <person name="Liu Y."/>
        </authorList>
    </citation>
    <scope>NUCLEOTIDE SEQUENCE [LARGE SCALE GENOMIC DNA]</scope>
    <source>
        <strain evidence="5">C32</strain>
    </source>
</reference>
<dbReference type="SMART" id="SM00091">
    <property type="entry name" value="PAS"/>
    <property type="match status" value="1"/>
</dbReference>
<keyword evidence="5" id="KW-1185">Reference proteome</keyword>
<dbReference type="InterPro" id="IPR050469">
    <property type="entry name" value="Diguanylate_Cyclase"/>
</dbReference>
<dbReference type="InterPro" id="IPR000014">
    <property type="entry name" value="PAS"/>
</dbReference>
<name>A0ABT2FNZ9_9GAMM</name>
<evidence type="ECO:0000313" key="4">
    <source>
        <dbReference type="EMBL" id="MCS4558067.1"/>
    </source>
</evidence>
<dbReference type="PROSITE" id="PS50887">
    <property type="entry name" value="GGDEF"/>
    <property type="match status" value="1"/>
</dbReference>
<evidence type="ECO:0000256" key="1">
    <source>
        <dbReference type="ARBA" id="ARBA00012528"/>
    </source>
</evidence>
<dbReference type="Gene3D" id="3.30.450.20">
    <property type="entry name" value="PAS domain"/>
    <property type="match status" value="1"/>
</dbReference>
<dbReference type="SUPFAM" id="SSF55785">
    <property type="entry name" value="PYP-like sensor domain (PAS domain)"/>
    <property type="match status" value="1"/>
</dbReference>
<dbReference type="InterPro" id="IPR043128">
    <property type="entry name" value="Rev_trsase/Diguanyl_cyclase"/>
</dbReference>
<dbReference type="PANTHER" id="PTHR45138">
    <property type="entry name" value="REGULATORY COMPONENTS OF SENSORY TRANSDUCTION SYSTEM"/>
    <property type="match status" value="1"/>
</dbReference>
<organism evidence="4 5">
    <name type="scientific">Shewanella electrica</name>
    <dbReference type="NCBI Taxonomy" id="515560"/>
    <lineage>
        <taxon>Bacteria</taxon>
        <taxon>Pseudomonadati</taxon>
        <taxon>Pseudomonadota</taxon>
        <taxon>Gammaproteobacteria</taxon>
        <taxon>Alteromonadales</taxon>
        <taxon>Shewanellaceae</taxon>
        <taxon>Shewanella</taxon>
    </lineage>
</organism>
<evidence type="ECO:0000313" key="5">
    <source>
        <dbReference type="Proteomes" id="UP001201549"/>
    </source>
</evidence>
<protein>
    <recommendedName>
        <fullName evidence="1">diguanylate cyclase</fullName>
        <ecNumber evidence="1">2.7.7.65</ecNumber>
    </recommendedName>
</protein>
<evidence type="ECO:0000259" key="3">
    <source>
        <dbReference type="PROSITE" id="PS50887"/>
    </source>
</evidence>
<dbReference type="PANTHER" id="PTHR45138:SF9">
    <property type="entry name" value="DIGUANYLATE CYCLASE DGCM-RELATED"/>
    <property type="match status" value="1"/>
</dbReference>
<dbReference type="EMBL" id="JAKOGG010000016">
    <property type="protein sequence ID" value="MCS4558067.1"/>
    <property type="molecule type" value="Genomic_DNA"/>
</dbReference>
<dbReference type="SUPFAM" id="SSF55073">
    <property type="entry name" value="Nucleotide cyclase"/>
    <property type="match status" value="1"/>
</dbReference>
<comment type="caution">
    <text evidence="4">The sequence shown here is derived from an EMBL/GenBank/DDBJ whole genome shotgun (WGS) entry which is preliminary data.</text>
</comment>
<proteinExistence type="predicted"/>
<dbReference type="Gene3D" id="3.30.70.270">
    <property type="match status" value="1"/>
</dbReference>
<gene>
    <name evidence="4" type="ORF">L9G74_16645</name>
</gene>
<evidence type="ECO:0000256" key="2">
    <source>
        <dbReference type="ARBA" id="ARBA00034247"/>
    </source>
</evidence>
<accession>A0ABT2FNZ9</accession>
<feature type="domain" description="GGDEF" evidence="3">
    <location>
        <begin position="186"/>
        <end position="319"/>
    </location>
</feature>
<sequence length="321" mass="36946">MPNDLDAMNELHWLIDMVQTIEVGLVVLDRNFNIQLWNGFMENHSGVSPNDIKGDNLFQRFPALPEQWLKQKMESVFLLKNQAFISWEQRPYVFKFKNYRPITGRAEFMYQNITLLPLASLTGQISHISMIVYDVTDMAINKMQLEAVGDKLQQHNQTDALTLLLNRRHWLQQVQLHYEQFARYHEPVSMMMINLDHLKQLNESKGHVAGDRAIQHVAHILKKHLRDTDIGGRFGGETLGIMLSQTDNTAAFTQAEQIRRDIEQAEFSYNNQTVKVTVSIGIYQLDDELNSPDKWLDKVDEALALAKVSGRNCVKTLPALS</sequence>
<dbReference type="InterPro" id="IPR000160">
    <property type="entry name" value="GGDEF_dom"/>
</dbReference>
<dbReference type="RefSeq" id="WP_238897676.1">
    <property type="nucleotide sequence ID" value="NZ_JAKOGG010000016.1"/>
</dbReference>
<dbReference type="InterPro" id="IPR029787">
    <property type="entry name" value="Nucleotide_cyclase"/>
</dbReference>
<dbReference type="SMART" id="SM00267">
    <property type="entry name" value="GGDEF"/>
    <property type="match status" value="1"/>
</dbReference>
<comment type="catalytic activity">
    <reaction evidence="2">
        <text>2 GTP = 3',3'-c-di-GMP + 2 diphosphate</text>
        <dbReference type="Rhea" id="RHEA:24898"/>
        <dbReference type="ChEBI" id="CHEBI:33019"/>
        <dbReference type="ChEBI" id="CHEBI:37565"/>
        <dbReference type="ChEBI" id="CHEBI:58805"/>
        <dbReference type="EC" id="2.7.7.65"/>
    </reaction>
</comment>
<dbReference type="InterPro" id="IPR035965">
    <property type="entry name" value="PAS-like_dom_sf"/>
</dbReference>